<accession>A0ABT1S6E2</accession>
<keyword evidence="4" id="KW-0479">Metal-binding</keyword>
<comment type="cofactor">
    <cofactor evidence="2">
        <name>Mg(2+)</name>
        <dbReference type="ChEBI" id="CHEBI:18420"/>
    </cofactor>
</comment>
<evidence type="ECO:0000256" key="4">
    <source>
        <dbReference type="ARBA" id="ARBA00022723"/>
    </source>
</evidence>
<evidence type="ECO:0000256" key="2">
    <source>
        <dbReference type="ARBA" id="ARBA00001946"/>
    </source>
</evidence>
<keyword evidence="7" id="KW-0460">Magnesium</keyword>
<comment type="caution">
    <text evidence="10">The sequence shown here is derived from an EMBL/GenBank/DDBJ whole genome shotgun (WGS) entry which is preliminary data.</text>
</comment>
<dbReference type="Pfam" id="PF03372">
    <property type="entry name" value="Exo_endo_phos"/>
    <property type="match status" value="1"/>
</dbReference>
<dbReference type="Gene3D" id="3.60.10.10">
    <property type="entry name" value="Endonuclease/exonuclease/phosphatase"/>
    <property type="match status" value="1"/>
</dbReference>
<dbReference type="GO" id="GO:0004519">
    <property type="term" value="F:endonuclease activity"/>
    <property type="evidence" value="ECO:0007669"/>
    <property type="project" value="UniProtKB-KW"/>
</dbReference>
<evidence type="ECO:0000256" key="1">
    <source>
        <dbReference type="ARBA" id="ARBA00001936"/>
    </source>
</evidence>
<dbReference type="InterPro" id="IPR005135">
    <property type="entry name" value="Endo/exonuclease/phosphatase"/>
</dbReference>
<keyword evidence="11" id="KW-1185">Reference proteome</keyword>
<evidence type="ECO:0000256" key="5">
    <source>
        <dbReference type="ARBA" id="ARBA00022763"/>
    </source>
</evidence>
<organism evidence="10 11">
    <name type="scientific">Tissierella carlieri</name>
    <dbReference type="NCBI Taxonomy" id="689904"/>
    <lineage>
        <taxon>Bacteria</taxon>
        <taxon>Bacillati</taxon>
        <taxon>Bacillota</taxon>
        <taxon>Tissierellia</taxon>
        <taxon>Tissierellales</taxon>
        <taxon>Tissierellaceae</taxon>
        <taxon>Tissierella</taxon>
    </lineage>
</organism>
<dbReference type="PANTHER" id="PTHR15822">
    <property type="entry name" value="TRAF AND TNF RECEPTOR-ASSOCIATED PROTEIN"/>
    <property type="match status" value="1"/>
</dbReference>
<keyword evidence="8" id="KW-0234">DNA repair</keyword>
<dbReference type="PANTHER" id="PTHR15822:SF4">
    <property type="entry name" value="TYROSYL-DNA PHOSPHODIESTERASE 2"/>
    <property type="match status" value="1"/>
</dbReference>
<reference evidence="10 11" key="1">
    <citation type="submission" date="2022-06" db="EMBL/GenBank/DDBJ databases">
        <title>Isolation of gut microbiota from human fecal samples.</title>
        <authorList>
            <person name="Pamer E.G."/>
            <person name="Barat B."/>
            <person name="Waligurski E."/>
            <person name="Medina S."/>
            <person name="Paddock L."/>
            <person name="Mostad J."/>
        </authorList>
    </citation>
    <scope>NUCLEOTIDE SEQUENCE [LARGE SCALE GENOMIC DNA]</scope>
    <source>
        <strain evidence="10 11">DFI.7.95</strain>
    </source>
</reference>
<keyword evidence="5" id="KW-0227">DNA damage</keyword>
<dbReference type="Proteomes" id="UP001524478">
    <property type="component" value="Unassembled WGS sequence"/>
</dbReference>
<sequence>MKIATYNIWNSETGMPERENQIIDEINALDSDVIVLQEVKDRMLSEKLLQCTNYKNYCFVPHEGKATEAANSGDEGLAVYSKYPIIYFKYIDYALIVIVKHMSNLILLVNVHLPWNSIMAKEECMINIIKEISTISSDYQFILGDFNCSETSSIHQYLLGNISLNGTEVKPYWTDLALVAEEFLGIKKEMTLDLTNNPRWKGKSITDISTRVDCIFIHDCFPKPYPTLKTFRYFGKEIDERSGMCASDHYGVFADLQMPYEELF</sequence>
<evidence type="ECO:0000313" key="10">
    <source>
        <dbReference type="EMBL" id="MCQ4922033.1"/>
    </source>
</evidence>
<dbReference type="InterPro" id="IPR051547">
    <property type="entry name" value="TDP2-like"/>
</dbReference>
<protein>
    <submittedName>
        <fullName evidence="10">Endonuclease/exonuclease/phosphatase family protein</fullName>
    </submittedName>
</protein>
<evidence type="ECO:0000256" key="6">
    <source>
        <dbReference type="ARBA" id="ARBA00022801"/>
    </source>
</evidence>
<feature type="domain" description="Endonuclease/exonuclease/phosphatase" evidence="9">
    <location>
        <begin position="4"/>
        <end position="203"/>
    </location>
</feature>
<keyword evidence="6" id="KW-0378">Hydrolase</keyword>
<keyword evidence="3" id="KW-0540">Nuclease</keyword>
<dbReference type="EMBL" id="JANGAC010000002">
    <property type="protein sequence ID" value="MCQ4922033.1"/>
    <property type="molecule type" value="Genomic_DNA"/>
</dbReference>
<comment type="cofactor">
    <cofactor evidence="1">
        <name>Mn(2+)</name>
        <dbReference type="ChEBI" id="CHEBI:29035"/>
    </cofactor>
</comment>
<evidence type="ECO:0000256" key="7">
    <source>
        <dbReference type="ARBA" id="ARBA00022842"/>
    </source>
</evidence>
<evidence type="ECO:0000313" key="11">
    <source>
        <dbReference type="Proteomes" id="UP001524478"/>
    </source>
</evidence>
<evidence type="ECO:0000256" key="8">
    <source>
        <dbReference type="ARBA" id="ARBA00023204"/>
    </source>
</evidence>
<proteinExistence type="predicted"/>
<dbReference type="InterPro" id="IPR036691">
    <property type="entry name" value="Endo/exonu/phosph_ase_sf"/>
</dbReference>
<keyword evidence="10" id="KW-0255">Endonuclease</keyword>
<dbReference type="RefSeq" id="WP_256310369.1">
    <property type="nucleotide sequence ID" value="NZ_JANGAC010000002.1"/>
</dbReference>
<dbReference type="SUPFAM" id="SSF56219">
    <property type="entry name" value="DNase I-like"/>
    <property type="match status" value="1"/>
</dbReference>
<name>A0ABT1S6E2_9FIRM</name>
<gene>
    <name evidence="10" type="ORF">NE686_02965</name>
</gene>
<evidence type="ECO:0000259" key="9">
    <source>
        <dbReference type="Pfam" id="PF03372"/>
    </source>
</evidence>
<evidence type="ECO:0000256" key="3">
    <source>
        <dbReference type="ARBA" id="ARBA00022722"/>
    </source>
</evidence>